<dbReference type="RefSeq" id="WP_067423811.1">
    <property type="nucleotide sequence ID" value="NZ_LZEX01000016.1"/>
</dbReference>
<evidence type="ECO:0000313" key="6">
    <source>
        <dbReference type="EMBL" id="OBU06741.1"/>
    </source>
</evidence>
<dbReference type="InterPro" id="IPR000551">
    <property type="entry name" value="MerR-type_HTH_dom"/>
</dbReference>
<dbReference type="EMBL" id="LZEX01000016">
    <property type="protein sequence ID" value="OBU06741.1"/>
    <property type="molecule type" value="Genomic_DNA"/>
</dbReference>
<sequence>MKKYFTIGETAKLLGISTQTLRFYDKKGILKPGYVDSETGYRYYLFEQFHYIDRIKYLQTLNMNLSDIKVIIESGDKEKLTHYLIQERKRKEQQLKDLHNMIETLDWYVDYFSFVDNKSGGEPFYSVELPERWCLFVPCYPSDRPISKMELRLAEMKSRPENKSLSYLRQYAYVLDYNNIIEQTFYPSKYLIYLKEKPDFDSPDLVCLPAGLYLCCICNYLSENIDIIMVEQYFKDKEKPRLIIANEFEDNLVNYDSAPYELQFLIS</sequence>
<evidence type="ECO:0000256" key="3">
    <source>
        <dbReference type="ARBA" id="ARBA00023125"/>
    </source>
</evidence>
<dbReference type="PROSITE" id="PS50937">
    <property type="entry name" value="HTH_MERR_2"/>
    <property type="match status" value="1"/>
</dbReference>
<keyword evidence="4" id="KW-0804">Transcription</keyword>
<dbReference type="InterPro" id="IPR047057">
    <property type="entry name" value="MerR_fam"/>
</dbReference>
<dbReference type="Proteomes" id="UP000092247">
    <property type="component" value="Unassembled WGS sequence"/>
</dbReference>
<protein>
    <submittedName>
        <fullName evidence="6">MerR family transcriptional regulator</fullName>
    </submittedName>
</protein>
<organism evidence="6 7">
    <name type="scientific">Morganella psychrotolerans</name>
    <dbReference type="NCBI Taxonomy" id="368603"/>
    <lineage>
        <taxon>Bacteria</taxon>
        <taxon>Pseudomonadati</taxon>
        <taxon>Pseudomonadota</taxon>
        <taxon>Gammaproteobacteria</taxon>
        <taxon>Enterobacterales</taxon>
        <taxon>Morganellaceae</taxon>
        <taxon>Morganella</taxon>
    </lineage>
</organism>
<name>A0A1B8HCD5_9GAMM</name>
<dbReference type="SUPFAM" id="SSF46955">
    <property type="entry name" value="Putative DNA-binding domain"/>
    <property type="match status" value="1"/>
</dbReference>
<comment type="caution">
    <text evidence="6">The sequence shown here is derived from an EMBL/GenBank/DDBJ whole genome shotgun (WGS) entry which is preliminary data.</text>
</comment>
<keyword evidence="1" id="KW-0678">Repressor</keyword>
<evidence type="ECO:0000256" key="1">
    <source>
        <dbReference type="ARBA" id="ARBA00022491"/>
    </source>
</evidence>
<dbReference type="STRING" id="368603.AYY16_18765"/>
<dbReference type="Pfam" id="PF13411">
    <property type="entry name" value="MerR_1"/>
    <property type="match status" value="1"/>
</dbReference>
<dbReference type="AlphaFoldDB" id="A0A1B8HCD5"/>
<evidence type="ECO:0000259" key="5">
    <source>
        <dbReference type="PROSITE" id="PS50937"/>
    </source>
</evidence>
<accession>A0A1B8HCD5</accession>
<gene>
    <name evidence="6" type="ORF">AYY17_20020</name>
</gene>
<evidence type="ECO:0000256" key="4">
    <source>
        <dbReference type="ARBA" id="ARBA00023163"/>
    </source>
</evidence>
<dbReference type="GO" id="GO:0003677">
    <property type="term" value="F:DNA binding"/>
    <property type="evidence" value="ECO:0007669"/>
    <property type="project" value="UniProtKB-KW"/>
</dbReference>
<proteinExistence type="predicted"/>
<dbReference type="GO" id="GO:0003700">
    <property type="term" value="F:DNA-binding transcription factor activity"/>
    <property type="evidence" value="ECO:0007669"/>
    <property type="project" value="InterPro"/>
</dbReference>
<evidence type="ECO:0000313" key="7">
    <source>
        <dbReference type="Proteomes" id="UP000092247"/>
    </source>
</evidence>
<dbReference type="PRINTS" id="PR00040">
    <property type="entry name" value="HTHMERR"/>
</dbReference>
<feature type="domain" description="HTH merR-type" evidence="5">
    <location>
        <begin position="4"/>
        <end position="74"/>
    </location>
</feature>
<dbReference type="SMART" id="SM00422">
    <property type="entry name" value="HTH_MERR"/>
    <property type="match status" value="1"/>
</dbReference>
<dbReference type="PANTHER" id="PTHR30204:SF69">
    <property type="entry name" value="MERR-FAMILY TRANSCRIPTIONAL REGULATOR"/>
    <property type="match status" value="1"/>
</dbReference>
<evidence type="ECO:0000256" key="2">
    <source>
        <dbReference type="ARBA" id="ARBA00023015"/>
    </source>
</evidence>
<keyword evidence="3" id="KW-0238">DNA-binding</keyword>
<keyword evidence="2" id="KW-0805">Transcription regulation</keyword>
<dbReference type="InterPro" id="IPR009061">
    <property type="entry name" value="DNA-bd_dom_put_sf"/>
</dbReference>
<dbReference type="CDD" id="cd01107">
    <property type="entry name" value="HTH_BmrR"/>
    <property type="match status" value="1"/>
</dbReference>
<reference evidence="6 7" key="1">
    <citation type="submission" date="2016-06" db="EMBL/GenBank/DDBJ databases">
        <authorList>
            <person name="Kjaerup R.B."/>
            <person name="Dalgaard T.S."/>
            <person name="Juul-Madsen H.R."/>
        </authorList>
    </citation>
    <scope>NUCLEOTIDE SEQUENCE [LARGE SCALE GENOMIC DNA]</scope>
    <source>
        <strain evidence="6 7">GCSL-Mp3</strain>
    </source>
</reference>
<dbReference type="Gene3D" id="1.10.1660.10">
    <property type="match status" value="1"/>
</dbReference>
<dbReference type="PANTHER" id="PTHR30204">
    <property type="entry name" value="REDOX-CYCLING DRUG-SENSING TRANSCRIPTIONAL ACTIVATOR SOXR"/>
    <property type="match status" value="1"/>
</dbReference>